<protein>
    <recommendedName>
        <fullName evidence="2">S1 motif domain-containing protein</fullName>
    </recommendedName>
</protein>
<proteinExistence type="inferred from homology"/>
<organism evidence="3 4">
    <name type="scientific">Sporotomaculum syntrophicum</name>
    <dbReference type="NCBI Taxonomy" id="182264"/>
    <lineage>
        <taxon>Bacteria</taxon>
        <taxon>Bacillati</taxon>
        <taxon>Bacillota</taxon>
        <taxon>Clostridia</taxon>
        <taxon>Eubacteriales</taxon>
        <taxon>Desulfallaceae</taxon>
        <taxon>Sporotomaculum</taxon>
    </lineage>
</organism>
<accession>A0A9D3AXG0</accession>
<dbReference type="InterPro" id="IPR048587">
    <property type="entry name" value="CvfB_S1_3rd"/>
</dbReference>
<dbReference type="Pfam" id="PF17783">
    <property type="entry name" value="WHD_CvfB"/>
    <property type="match status" value="1"/>
</dbReference>
<gene>
    <name evidence="3" type="ORF">SPSYN_02178</name>
</gene>
<dbReference type="SUPFAM" id="SSF50249">
    <property type="entry name" value="Nucleic acid-binding proteins"/>
    <property type="match status" value="1"/>
</dbReference>
<keyword evidence="4" id="KW-1185">Reference proteome</keyword>
<dbReference type="InterPro" id="IPR040764">
    <property type="entry name" value="CvfB_WH"/>
</dbReference>
<dbReference type="InterPro" id="IPR003029">
    <property type="entry name" value="S1_domain"/>
</dbReference>
<dbReference type="Gene3D" id="2.40.50.140">
    <property type="entry name" value="Nucleic acid-binding proteins"/>
    <property type="match status" value="2"/>
</dbReference>
<name>A0A9D3AXG0_9FIRM</name>
<dbReference type="EMBL" id="LSRS01000005">
    <property type="protein sequence ID" value="KAF1084401.1"/>
    <property type="molecule type" value="Genomic_DNA"/>
</dbReference>
<dbReference type="PANTHER" id="PTHR37296:SF1">
    <property type="entry name" value="CONSERVED VIRULENCE FACTOR B"/>
    <property type="match status" value="1"/>
</dbReference>
<sequence>MIEIGKMQKLQVMSITVLGAYLNFPVVQDGEDILLPKRGLPEGLAVGDELEVFVNSNAEGVIIATLEKPKLTIGELGCLQVADITNFGAFLDWGLPKDLLLPIKEQVGRVKIGDLCLVGLYVNQSNKICATMRIYDLLSSEAPYKKNDLVQGIVYRINRDLGVFVAVDGKYHGFIHNNEMFGNFTAGDVITARVKKVREDGKLELSLRQMAYKEIEGDAEKIMERLKVNGGSLPFNDYSDPEHIKAELNMSKRAFKRAVGRLLKEGAIKTTEEGIELMW</sequence>
<dbReference type="RefSeq" id="WP_161822491.1">
    <property type="nucleotide sequence ID" value="NZ_LSRS01000005.1"/>
</dbReference>
<dbReference type="Proteomes" id="UP000798488">
    <property type="component" value="Unassembled WGS sequence"/>
</dbReference>
<dbReference type="SMART" id="SM00316">
    <property type="entry name" value="S1"/>
    <property type="match status" value="3"/>
</dbReference>
<dbReference type="InterPro" id="IPR014464">
    <property type="entry name" value="CvfB_fam"/>
</dbReference>
<dbReference type="GO" id="GO:0003676">
    <property type="term" value="F:nucleic acid binding"/>
    <property type="evidence" value="ECO:0007669"/>
    <property type="project" value="InterPro"/>
</dbReference>
<dbReference type="PANTHER" id="PTHR37296">
    <property type="entry name" value="CONSERVED VIRULENCE FACTOR B"/>
    <property type="match status" value="1"/>
</dbReference>
<dbReference type="Pfam" id="PF13509">
    <property type="entry name" value="S1_2"/>
    <property type="match status" value="2"/>
</dbReference>
<comment type="caution">
    <text evidence="3">The sequence shown here is derived from an EMBL/GenBank/DDBJ whole genome shotgun (WGS) entry which is preliminary data.</text>
</comment>
<reference evidence="3" key="1">
    <citation type="submission" date="2016-02" db="EMBL/GenBank/DDBJ databases">
        <title>Draft Genome Sequence of Sporotomaculum syntrophicum Strain FB, a Syntrophic Benzoate Degrader.</title>
        <authorList>
            <person name="Nobu M.K."/>
            <person name="Narihiro T."/>
            <person name="Qiu Y.-L."/>
            <person name="Ohashi A."/>
            <person name="Liu W.-T."/>
            <person name="Yuji S."/>
        </authorList>
    </citation>
    <scope>NUCLEOTIDE SEQUENCE</scope>
    <source>
        <strain evidence="3">FB</strain>
    </source>
</reference>
<dbReference type="InterPro" id="IPR036388">
    <property type="entry name" value="WH-like_DNA-bd_sf"/>
</dbReference>
<dbReference type="PROSITE" id="PS50126">
    <property type="entry name" value="S1"/>
    <property type="match status" value="1"/>
</dbReference>
<evidence type="ECO:0000313" key="4">
    <source>
        <dbReference type="Proteomes" id="UP000798488"/>
    </source>
</evidence>
<dbReference type="Pfam" id="PF21543">
    <property type="entry name" value="CvfB_2nd"/>
    <property type="match status" value="1"/>
</dbReference>
<evidence type="ECO:0000313" key="3">
    <source>
        <dbReference type="EMBL" id="KAF1084401.1"/>
    </source>
</evidence>
<comment type="similarity">
    <text evidence="1">Belongs to the CvfB family.</text>
</comment>
<dbReference type="InterPro" id="IPR012340">
    <property type="entry name" value="NA-bd_OB-fold"/>
</dbReference>
<dbReference type="OrthoDB" id="9801597at2"/>
<feature type="domain" description="S1 motif" evidence="2">
    <location>
        <begin position="147"/>
        <end position="208"/>
    </location>
</feature>
<evidence type="ECO:0000256" key="1">
    <source>
        <dbReference type="PIRNR" id="PIRNR012524"/>
    </source>
</evidence>
<evidence type="ECO:0000259" key="2">
    <source>
        <dbReference type="PROSITE" id="PS50126"/>
    </source>
</evidence>
<dbReference type="InterPro" id="IPR039566">
    <property type="entry name" value="CvfB_S1_st"/>
</dbReference>
<dbReference type="Gene3D" id="1.10.10.10">
    <property type="entry name" value="Winged helix-like DNA-binding domain superfamily/Winged helix DNA-binding domain"/>
    <property type="match status" value="1"/>
</dbReference>
<dbReference type="PIRSF" id="PIRSF012524">
    <property type="entry name" value="YitL_S1"/>
    <property type="match status" value="1"/>
</dbReference>
<dbReference type="AlphaFoldDB" id="A0A9D3AXG0"/>